<dbReference type="Proteomes" id="UP000749646">
    <property type="component" value="Unassembled WGS sequence"/>
</dbReference>
<organism evidence="1 2">
    <name type="scientific">Modicella reniformis</name>
    <dbReference type="NCBI Taxonomy" id="1440133"/>
    <lineage>
        <taxon>Eukaryota</taxon>
        <taxon>Fungi</taxon>
        <taxon>Fungi incertae sedis</taxon>
        <taxon>Mucoromycota</taxon>
        <taxon>Mortierellomycotina</taxon>
        <taxon>Mortierellomycetes</taxon>
        <taxon>Mortierellales</taxon>
        <taxon>Mortierellaceae</taxon>
        <taxon>Modicella</taxon>
    </lineage>
</organism>
<dbReference type="EMBL" id="JAAAHW010002075">
    <property type="protein sequence ID" value="KAF9992746.1"/>
    <property type="molecule type" value="Genomic_DNA"/>
</dbReference>
<feature type="non-terminal residue" evidence="1">
    <location>
        <position position="61"/>
    </location>
</feature>
<gene>
    <name evidence="1" type="ORF">BGZ65_011846</name>
</gene>
<sequence length="61" mass="6745">MGDSNGRGVSSEEDIDWKASVLDKVAFRTFENGTDEIRKVALTVMSKLENLAEENELGGRE</sequence>
<proteinExistence type="predicted"/>
<comment type="caution">
    <text evidence="1">The sequence shown here is derived from an EMBL/GenBank/DDBJ whole genome shotgun (WGS) entry which is preliminary data.</text>
</comment>
<protein>
    <submittedName>
        <fullName evidence="1">Uncharacterized protein</fullName>
    </submittedName>
</protein>
<dbReference type="AlphaFoldDB" id="A0A9P6SR78"/>
<name>A0A9P6SR78_9FUNG</name>
<reference evidence="1" key="1">
    <citation type="journal article" date="2020" name="Fungal Divers.">
        <title>Resolving the Mortierellaceae phylogeny through synthesis of multi-gene phylogenetics and phylogenomics.</title>
        <authorList>
            <person name="Vandepol N."/>
            <person name="Liber J."/>
            <person name="Desiro A."/>
            <person name="Na H."/>
            <person name="Kennedy M."/>
            <person name="Barry K."/>
            <person name="Grigoriev I.V."/>
            <person name="Miller A.N."/>
            <person name="O'Donnell K."/>
            <person name="Stajich J.E."/>
            <person name="Bonito G."/>
        </authorList>
    </citation>
    <scope>NUCLEOTIDE SEQUENCE</scope>
    <source>
        <strain evidence="1">MES-2147</strain>
    </source>
</reference>
<evidence type="ECO:0000313" key="2">
    <source>
        <dbReference type="Proteomes" id="UP000749646"/>
    </source>
</evidence>
<accession>A0A9P6SR78</accession>
<keyword evidence="2" id="KW-1185">Reference proteome</keyword>
<evidence type="ECO:0000313" key="1">
    <source>
        <dbReference type="EMBL" id="KAF9992746.1"/>
    </source>
</evidence>